<name>A0ABT1LU77_9MICC</name>
<keyword evidence="2" id="KW-1185">Reference proteome</keyword>
<evidence type="ECO:0000313" key="2">
    <source>
        <dbReference type="Proteomes" id="UP001524318"/>
    </source>
</evidence>
<evidence type="ECO:0000313" key="1">
    <source>
        <dbReference type="EMBL" id="MCP9002007.1"/>
    </source>
</evidence>
<dbReference type="RefSeq" id="WP_254753143.1">
    <property type="nucleotide sequence ID" value="NZ_JANCLV010000024.1"/>
</dbReference>
<dbReference type="Proteomes" id="UP001524318">
    <property type="component" value="Unassembled WGS sequence"/>
</dbReference>
<comment type="caution">
    <text evidence="1">The sequence shown here is derived from an EMBL/GenBank/DDBJ whole genome shotgun (WGS) entry which is preliminary data.</text>
</comment>
<accession>A0ABT1LU77</accession>
<proteinExistence type="predicted"/>
<gene>
    <name evidence="1" type="ORF">NFC73_20090</name>
</gene>
<reference evidence="1 2" key="1">
    <citation type="submission" date="2022-06" db="EMBL/GenBank/DDBJ databases">
        <title>Pseudarthrobacter sp. strain RMG13 Genome sequencing and assembly.</title>
        <authorList>
            <person name="Kim I."/>
        </authorList>
    </citation>
    <scope>NUCLEOTIDE SEQUENCE [LARGE SCALE GENOMIC DNA]</scope>
    <source>
        <strain evidence="1 2">RMG13</strain>
    </source>
</reference>
<organism evidence="1 2">
    <name type="scientific">Pseudarthrobacter humi</name>
    <dbReference type="NCBI Taxonomy" id="2952523"/>
    <lineage>
        <taxon>Bacteria</taxon>
        <taxon>Bacillati</taxon>
        <taxon>Actinomycetota</taxon>
        <taxon>Actinomycetes</taxon>
        <taxon>Micrococcales</taxon>
        <taxon>Micrococcaceae</taxon>
        <taxon>Pseudarthrobacter</taxon>
    </lineage>
</organism>
<dbReference type="EMBL" id="JANCLV010000024">
    <property type="protein sequence ID" value="MCP9002007.1"/>
    <property type="molecule type" value="Genomic_DNA"/>
</dbReference>
<protein>
    <submittedName>
        <fullName evidence="1">Uncharacterized protein</fullName>
    </submittedName>
</protein>
<sequence length="50" mass="5568">MLDHAEAALRQVATPHCYAGILVTRHDPSRYTLALSDTVPYGETREQILS</sequence>